<dbReference type="InterPro" id="IPR001915">
    <property type="entry name" value="Peptidase_M48"/>
</dbReference>
<evidence type="ECO:0000256" key="7">
    <source>
        <dbReference type="SAM" id="SignalP"/>
    </source>
</evidence>
<dbReference type="InterPro" id="IPR051156">
    <property type="entry name" value="Mito/Outer_Membr_Metalloprot"/>
</dbReference>
<dbReference type="KEGG" id="mbat:BN1208_0144"/>
<dbReference type="AlphaFoldDB" id="A0A0D6ETG6"/>
<protein>
    <submittedName>
        <fullName evidence="9">Peptidase M48 Ste24p</fullName>
    </submittedName>
</protein>
<keyword evidence="2" id="KW-0645">Protease</keyword>
<dbReference type="Gene3D" id="3.30.2010.10">
    <property type="entry name" value="Metalloproteases ('zincins'), catalytic domain"/>
    <property type="match status" value="1"/>
</dbReference>
<feature type="signal peptide" evidence="7">
    <location>
        <begin position="1"/>
        <end position="20"/>
    </location>
</feature>
<feature type="domain" description="Peptidase M48" evidence="8">
    <location>
        <begin position="65"/>
        <end position="250"/>
    </location>
</feature>
<dbReference type="CDD" id="cd07333">
    <property type="entry name" value="M48C_bepA_like"/>
    <property type="match status" value="1"/>
</dbReference>
<dbReference type="Gene3D" id="1.25.40.10">
    <property type="entry name" value="Tetratricopeptide repeat domain"/>
    <property type="match status" value="1"/>
</dbReference>
<dbReference type="Pfam" id="PF01435">
    <property type="entry name" value="Peptidase_M48"/>
    <property type="match status" value="1"/>
</dbReference>
<dbReference type="GO" id="GO:0046872">
    <property type="term" value="F:metal ion binding"/>
    <property type="evidence" value="ECO:0007669"/>
    <property type="project" value="UniProtKB-KW"/>
</dbReference>
<keyword evidence="5" id="KW-0862">Zinc</keyword>
<keyword evidence="10" id="KW-1185">Reference proteome</keyword>
<evidence type="ECO:0000256" key="4">
    <source>
        <dbReference type="ARBA" id="ARBA00022801"/>
    </source>
</evidence>
<evidence type="ECO:0000313" key="9">
    <source>
        <dbReference type="EMBL" id="CEZ19039.1"/>
    </source>
</evidence>
<name>A0A0D6ETG6_9PROT</name>
<feature type="chain" id="PRO_5002303512" evidence="7">
    <location>
        <begin position="21"/>
        <end position="478"/>
    </location>
</feature>
<gene>
    <name evidence="9" type="ORF">BN1208_0144</name>
</gene>
<comment type="cofactor">
    <cofactor evidence="1">
        <name>Zn(2+)</name>
        <dbReference type="ChEBI" id="CHEBI:29105"/>
    </cofactor>
</comment>
<dbReference type="STRING" id="1581557.BN1208_0144"/>
<dbReference type="InterPro" id="IPR011990">
    <property type="entry name" value="TPR-like_helical_dom_sf"/>
</dbReference>
<evidence type="ECO:0000256" key="5">
    <source>
        <dbReference type="ARBA" id="ARBA00022833"/>
    </source>
</evidence>
<dbReference type="PANTHER" id="PTHR22726:SF1">
    <property type="entry name" value="METALLOENDOPEPTIDASE OMA1, MITOCHONDRIAL"/>
    <property type="match status" value="1"/>
</dbReference>
<proteinExistence type="predicted"/>
<evidence type="ECO:0000256" key="3">
    <source>
        <dbReference type="ARBA" id="ARBA00022723"/>
    </source>
</evidence>
<keyword evidence="6" id="KW-0482">Metalloprotease</keyword>
<sequence length="478" mass="54032">MMKFKITLLASFFCCLSVFANELPDLGDASQLIISAKEEQAIAKAILKEVAVSPEIVQDIEVIDYLKNLGDRLVAYSPNKRQQFNFFVVNESSINAFAMLGGVVGVHTGLILASNSESEVASVLGHEIAHVTQRHLPRMIAQQKNDSIKTVLGIALALLVARANPQLSAGTMTAASAMGVQKQLDYTREHEKEADRVGFQILTDAGFDGRSMVSFFNTLQRGSRFSEGAAPSFLRTHPITTDRISDISNRVKESRYRQIPDNPDFIFIKSKLRATNGTPQSAVDTFEGSIKDKRYMNEAAERYGLAIAYMRKSDFVRARQEVEWLKMNSKKNALIETLACKLEVSTNQPTQALNHYLKALNIYPNYRALIYGLAEHYLMTNETEKSIRLINEKLNTYPEDSYFYELLSKAYAKEGKELLQYQAQSEAYYRKFNLPRAIEQMDFAAKSKDGNFYQKSIVESRLKQLKFESSFEDTKDKK</sequence>
<keyword evidence="7" id="KW-0732">Signal</keyword>
<reference evidence="10" key="1">
    <citation type="submission" date="2014-12" db="EMBL/GenBank/DDBJ databases">
        <authorList>
            <person name="Salcher M.M."/>
        </authorList>
    </citation>
    <scope>NUCLEOTIDE SEQUENCE [LARGE SCALE GENOMIC DNA]</scope>
    <source>
        <strain evidence="10">MMS-10A-171</strain>
    </source>
</reference>
<dbReference type="EMBL" id="LN827929">
    <property type="protein sequence ID" value="CEZ19039.1"/>
    <property type="molecule type" value="Genomic_DNA"/>
</dbReference>
<dbReference type="SUPFAM" id="SSF48452">
    <property type="entry name" value="TPR-like"/>
    <property type="match status" value="1"/>
</dbReference>
<keyword evidence="4" id="KW-0378">Hydrolase</keyword>
<evidence type="ECO:0000259" key="8">
    <source>
        <dbReference type="Pfam" id="PF01435"/>
    </source>
</evidence>
<dbReference type="OrthoDB" id="9810445at2"/>
<evidence type="ECO:0000256" key="2">
    <source>
        <dbReference type="ARBA" id="ARBA00022670"/>
    </source>
</evidence>
<dbReference type="Proteomes" id="UP000064007">
    <property type="component" value="Chromosome 1"/>
</dbReference>
<keyword evidence="3" id="KW-0479">Metal-binding</keyword>
<dbReference type="HOGENOM" id="CLU_030556_1_1_4"/>
<evidence type="ECO:0000313" key="10">
    <source>
        <dbReference type="Proteomes" id="UP000064007"/>
    </source>
</evidence>
<organism evidence="9 10">
    <name type="scientific">Candidatus Methylopumilus planktonicus</name>
    <dbReference type="NCBI Taxonomy" id="1581557"/>
    <lineage>
        <taxon>Bacteria</taxon>
        <taxon>Pseudomonadati</taxon>
        <taxon>Pseudomonadota</taxon>
        <taxon>Betaproteobacteria</taxon>
        <taxon>Nitrosomonadales</taxon>
        <taxon>Methylophilaceae</taxon>
        <taxon>Candidatus Methylopumilus</taxon>
    </lineage>
</organism>
<dbReference type="GO" id="GO:0004222">
    <property type="term" value="F:metalloendopeptidase activity"/>
    <property type="evidence" value="ECO:0007669"/>
    <property type="project" value="InterPro"/>
</dbReference>
<dbReference type="RefSeq" id="WP_156157759.1">
    <property type="nucleotide sequence ID" value="NZ_LN827929.1"/>
</dbReference>
<dbReference type="PANTHER" id="PTHR22726">
    <property type="entry name" value="METALLOENDOPEPTIDASE OMA1"/>
    <property type="match status" value="1"/>
</dbReference>
<evidence type="ECO:0000256" key="6">
    <source>
        <dbReference type="ARBA" id="ARBA00023049"/>
    </source>
</evidence>
<accession>A0A0D6ETG6</accession>
<evidence type="ECO:0000256" key="1">
    <source>
        <dbReference type="ARBA" id="ARBA00001947"/>
    </source>
</evidence>
<dbReference type="GO" id="GO:0016020">
    <property type="term" value="C:membrane"/>
    <property type="evidence" value="ECO:0007669"/>
    <property type="project" value="TreeGrafter"/>
</dbReference>
<dbReference type="Pfam" id="PF14559">
    <property type="entry name" value="TPR_19"/>
    <property type="match status" value="1"/>
</dbReference>
<dbReference type="GO" id="GO:0051603">
    <property type="term" value="P:proteolysis involved in protein catabolic process"/>
    <property type="evidence" value="ECO:0007669"/>
    <property type="project" value="TreeGrafter"/>
</dbReference>